<keyword evidence="3" id="KW-1185">Reference proteome</keyword>
<sequence>MKLPLTVRTQSLLTLVLLTASALIFARAHFTTFRRPVPAWPHTVSSDIVDGSTSTDAGHHSQEQHGVLEERKPGRYHKGNIGSVRNFLRSNSRPLTSARSNFASTRTSRIVMLSAVPCSVSAYTMCTVFCKCMNKLPVVPDFTQSK</sequence>
<gene>
    <name evidence="2" type="ORF">M011DRAFT_469542</name>
</gene>
<protein>
    <submittedName>
        <fullName evidence="2">Uncharacterized protein</fullName>
    </submittedName>
</protein>
<feature type="region of interest" description="Disordered" evidence="1">
    <location>
        <begin position="51"/>
        <end position="75"/>
    </location>
</feature>
<feature type="compositionally biased region" description="Basic and acidic residues" evidence="1">
    <location>
        <begin position="57"/>
        <end position="73"/>
    </location>
</feature>
<name>A0A6A6V8L7_9PLEO</name>
<organism evidence="2 3">
    <name type="scientific">Sporormia fimetaria CBS 119925</name>
    <dbReference type="NCBI Taxonomy" id="1340428"/>
    <lineage>
        <taxon>Eukaryota</taxon>
        <taxon>Fungi</taxon>
        <taxon>Dikarya</taxon>
        <taxon>Ascomycota</taxon>
        <taxon>Pezizomycotina</taxon>
        <taxon>Dothideomycetes</taxon>
        <taxon>Pleosporomycetidae</taxon>
        <taxon>Pleosporales</taxon>
        <taxon>Sporormiaceae</taxon>
        <taxon>Sporormia</taxon>
    </lineage>
</organism>
<accession>A0A6A6V8L7</accession>
<dbReference type="Proteomes" id="UP000799440">
    <property type="component" value="Unassembled WGS sequence"/>
</dbReference>
<evidence type="ECO:0000256" key="1">
    <source>
        <dbReference type="SAM" id="MobiDB-lite"/>
    </source>
</evidence>
<evidence type="ECO:0000313" key="3">
    <source>
        <dbReference type="Proteomes" id="UP000799440"/>
    </source>
</evidence>
<reference evidence="2" key="1">
    <citation type="journal article" date="2020" name="Stud. Mycol.">
        <title>101 Dothideomycetes genomes: a test case for predicting lifestyles and emergence of pathogens.</title>
        <authorList>
            <person name="Haridas S."/>
            <person name="Albert R."/>
            <person name="Binder M."/>
            <person name="Bloem J."/>
            <person name="Labutti K."/>
            <person name="Salamov A."/>
            <person name="Andreopoulos B."/>
            <person name="Baker S."/>
            <person name="Barry K."/>
            <person name="Bills G."/>
            <person name="Bluhm B."/>
            <person name="Cannon C."/>
            <person name="Castanera R."/>
            <person name="Culley D."/>
            <person name="Daum C."/>
            <person name="Ezra D."/>
            <person name="Gonzalez J."/>
            <person name="Henrissat B."/>
            <person name="Kuo A."/>
            <person name="Liang C."/>
            <person name="Lipzen A."/>
            <person name="Lutzoni F."/>
            <person name="Magnuson J."/>
            <person name="Mondo S."/>
            <person name="Nolan M."/>
            <person name="Ohm R."/>
            <person name="Pangilinan J."/>
            <person name="Park H.-J."/>
            <person name="Ramirez L."/>
            <person name="Alfaro M."/>
            <person name="Sun H."/>
            <person name="Tritt A."/>
            <person name="Yoshinaga Y."/>
            <person name="Zwiers L.-H."/>
            <person name="Turgeon B."/>
            <person name="Goodwin S."/>
            <person name="Spatafora J."/>
            <person name="Crous P."/>
            <person name="Grigoriev I."/>
        </authorList>
    </citation>
    <scope>NUCLEOTIDE SEQUENCE</scope>
    <source>
        <strain evidence="2">CBS 119925</strain>
    </source>
</reference>
<dbReference type="AlphaFoldDB" id="A0A6A6V8L7"/>
<dbReference type="EMBL" id="MU006582">
    <property type="protein sequence ID" value="KAF2745487.1"/>
    <property type="molecule type" value="Genomic_DNA"/>
</dbReference>
<evidence type="ECO:0000313" key="2">
    <source>
        <dbReference type="EMBL" id="KAF2745487.1"/>
    </source>
</evidence>
<proteinExistence type="predicted"/>